<dbReference type="AlphaFoldDB" id="A0A075A882"/>
<gene>
    <name evidence="2" type="ORF">T265_12885</name>
</gene>
<organism evidence="2 3">
    <name type="scientific">Opisthorchis viverrini</name>
    <name type="common">Southeast Asian liver fluke</name>
    <dbReference type="NCBI Taxonomy" id="6198"/>
    <lineage>
        <taxon>Eukaryota</taxon>
        <taxon>Metazoa</taxon>
        <taxon>Spiralia</taxon>
        <taxon>Lophotrochozoa</taxon>
        <taxon>Platyhelminthes</taxon>
        <taxon>Trematoda</taxon>
        <taxon>Digenea</taxon>
        <taxon>Opisthorchiida</taxon>
        <taxon>Opisthorchiata</taxon>
        <taxon>Opisthorchiidae</taxon>
        <taxon>Opisthorchis</taxon>
    </lineage>
</organism>
<evidence type="ECO:0000313" key="3">
    <source>
        <dbReference type="Proteomes" id="UP000054324"/>
    </source>
</evidence>
<reference evidence="2 3" key="1">
    <citation type="submission" date="2013-11" db="EMBL/GenBank/DDBJ databases">
        <title>Opisthorchis viverrini - life in the bile duct.</title>
        <authorList>
            <person name="Young N.D."/>
            <person name="Nagarajan N."/>
            <person name="Lin S.J."/>
            <person name="Korhonen P.K."/>
            <person name="Jex A.R."/>
            <person name="Hall R.S."/>
            <person name="Safavi-Hemami H."/>
            <person name="Kaewkong W."/>
            <person name="Bertrand D."/>
            <person name="Gao S."/>
            <person name="Seet Q."/>
            <person name="Wongkham S."/>
            <person name="Teh B.T."/>
            <person name="Wongkham C."/>
            <person name="Intapan P.M."/>
            <person name="Maleewong W."/>
            <person name="Yang X."/>
            <person name="Hu M."/>
            <person name="Wang Z."/>
            <person name="Hofmann A."/>
            <person name="Sternberg P.W."/>
            <person name="Tan P."/>
            <person name="Wang J."/>
            <person name="Gasser R.B."/>
        </authorList>
    </citation>
    <scope>NUCLEOTIDE SEQUENCE [LARGE SCALE GENOMIC DNA]</scope>
</reference>
<evidence type="ECO:0000256" key="1">
    <source>
        <dbReference type="SAM" id="SignalP"/>
    </source>
</evidence>
<accession>A0A075A882</accession>
<dbReference type="KEGG" id="ovi:T265_12885"/>
<dbReference type="GeneID" id="20327053"/>
<feature type="chain" id="PRO_5001705636" description="EB domain-containing protein" evidence="1">
    <location>
        <begin position="32"/>
        <end position="317"/>
    </location>
</feature>
<protein>
    <recommendedName>
        <fullName evidence="4">EB domain-containing protein</fullName>
    </recommendedName>
</protein>
<keyword evidence="3" id="KW-1185">Reference proteome</keyword>
<evidence type="ECO:0000313" key="2">
    <source>
        <dbReference type="EMBL" id="KER31930.1"/>
    </source>
</evidence>
<keyword evidence="1" id="KW-0732">Signal</keyword>
<sequence>MTANERKQSVLSENYHIQLFLLTSLLSLTLADQFHVVSPGPCLHEGDSFCTRRVANSMCSREKNECFCKPGYVAIQEIFGLTCKTRRCDPRVMIYLNPNWTVLKKYTHLRISLVFTRDSTESLAYDIPRLNVLHTCRLLARYSRYCSIFSLSKLLARLVKTLRQPMSAFALLETHQVGTVPEFPLNLCSLILLSNLKCQVDNDCVHVTNSVCHPGAGYCACPSGTIYVPQQHSCCEFTGPFFQRLTWNPAESLVYDVFRQLNVVHQAASCFSRYDIRDIAIHIYFLETTHKVTDNTSTGFALLRAPSGSAVPECLLT</sequence>
<proteinExistence type="predicted"/>
<dbReference type="OrthoDB" id="6258424at2759"/>
<dbReference type="CTD" id="20327053"/>
<dbReference type="RefSeq" id="XP_009164324.1">
    <property type="nucleotide sequence ID" value="XM_009166060.1"/>
</dbReference>
<evidence type="ECO:0008006" key="4">
    <source>
        <dbReference type="Google" id="ProtNLM"/>
    </source>
</evidence>
<dbReference type="EMBL" id="KL596639">
    <property type="protein sequence ID" value="KER31930.1"/>
    <property type="molecule type" value="Genomic_DNA"/>
</dbReference>
<feature type="signal peptide" evidence="1">
    <location>
        <begin position="1"/>
        <end position="31"/>
    </location>
</feature>
<name>A0A075A882_OPIVI</name>
<dbReference type="Proteomes" id="UP000054324">
    <property type="component" value="Unassembled WGS sequence"/>
</dbReference>